<name>A0AAE0ML42_9PEZI</name>
<organism evidence="10 11">
    <name type="scientific">Cercophora scortea</name>
    <dbReference type="NCBI Taxonomy" id="314031"/>
    <lineage>
        <taxon>Eukaryota</taxon>
        <taxon>Fungi</taxon>
        <taxon>Dikarya</taxon>
        <taxon>Ascomycota</taxon>
        <taxon>Pezizomycotina</taxon>
        <taxon>Sordariomycetes</taxon>
        <taxon>Sordariomycetidae</taxon>
        <taxon>Sordariales</taxon>
        <taxon>Lasiosphaeriaceae</taxon>
        <taxon>Cercophora</taxon>
    </lineage>
</organism>
<keyword evidence="11" id="KW-1185">Reference proteome</keyword>
<dbReference type="Proteomes" id="UP001286456">
    <property type="component" value="Unassembled WGS sequence"/>
</dbReference>
<proteinExistence type="predicted"/>
<keyword evidence="6" id="KW-0131">Cell cycle</keyword>
<evidence type="ECO:0000256" key="6">
    <source>
        <dbReference type="ARBA" id="ARBA00023306"/>
    </source>
</evidence>
<dbReference type="SUPFAM" id="SSF48371">
    <property type="entry name" value="ARM repeat"/>
    <property type="match status" value="1"/>
</dbReference>
<dbReference type="EMBL" id="JAUEPO010000001">
    <property type="protein sequence ID" value="KAK3336482.1"/>
    <property type="molecule type" value="Genomic_DNA"/>
</dbReference>
<evidence type="ECO:0000256" key="8">
    <source>
        <dbReference type="SAM" id="MobiDB-lite"/>
    </source>
</evidence>
<evidence type="ECO:0000256" key="5">
    <source>
        <dbReference type="ARBA" id="ARBA00023242"/>
    </source>
</evidence>
<feature type="region of interest" description="Disordered" evidence="8">
    <location>
        <begin position="1105"/>
        <end position="1164"/>
    </location>
</feature>
<dbReference type="PANTHER" id="PTHR22928:SF3">
    <property type="entry name" value="TELOMERE-ASSOCIATED PROTEIN RIF1"/>
    <property type="match status" value="1"/>
</dbReference>
<reference evidence="10" key="1">
    <citation type="journal article" date="2023" name="Mol. Phylogenet. Evol.">
        <title>Genome-scale phylogeny and comparative genomics of the fungal order Sordariales.</title>
        <authorList>
            <person name="Hensen N."/>
            <person name="Bonometti L."/>
            <person name="Westerberg I."/>
            <person name="Brannstrom I.O."/>
            <person name="Guillou S."/>
            <person name="Cros-Aarteil S."/>
            <person name="Calhoun S."/>
            <person name="Haridas S."/>
            <person name="Kuo A."/>
            <person name="Mondo S."/>
            <person name="Pangilinan J."/>
            <person name="Riley R."/>
            <person name="LaButti K."/>
            <person name="Andreopoulos B."/>
            <person name="Lipzen A."/>
            <person name="Chen C."/>
            <person name="Yan M."/>
            <person name="Daum C."/>
            <person name="Ng V."/>
            <person name="Clum A."/>
            <person name="Steindorff A."/>
            <person name="Ohm R.A."/>
            <person name="Martin F."/>
            <person name="Silar P."/>
            <person name="Natvig D.O."/>
            <person name="Lalanne C."/>
            <person name="Gautier V."/>
            <person name="Ament-Velasquez S.L."/>
            <person name="Kruys A."/>
            <person name="Hutchinson M.I."/>
            <person name="Powell A.J."/>
            <person name="Barry K."/>
            <person name="Miller A.N."/>
            <person name="Grigoriev I.V."/>
            <person name="Debuchy R."/>
            <person name="Gladieux P."/>
            <person name="Hiltunen Thoren M."/>
            <person name="Johannesson H."/>
        </authorList>
    </citation>
    <scope>NUCLEOTIDE SEQUENCE</scope>
    <source>
        <strain evidence="10">SMH4131-1</strain>
    </source>
</reference>
<feature type="region of interest" description="Disordered" evidence="8">
    <location>
        <begin position="1201"/>
        <end position="1256"/>
    </location>
</feature>
<feature type="region of interest" description="Disordered" evidence="8">
    <location>
        <begin position="1268"/>
        <end position="1453"/>
    </location>
</feature>
<evidence type="ECO:0000256" key="3">
    <source>
        <dbReference type="ARBA" id="ARBA00022454"/>
    </source>
</evidence>
<accession>A0AAE0ML42</accession>
<dbReference type="GO" id="GO:0005634">
    <property type="term" value="C:nucleus"/>
    <property type="evidence" value="ECO:0007669"/>
    <property type="project" value="UniProtKB-SubCell"/>
</dbReference>
<feature type="compositionally biased region" description="Polar residues" evidence="8">
    <location>
        <begin position="1540"/>
        <end position="1549"/>
    </location>
</feature>
<feature type="compositionally biased region" description="Basic and acidic residues" evidence="8">
    <location>
        <begin position="1577"/>
        <end position="1587"/>
    </location>
</feature>
<keyword evidence="4" id="KW-0779">Telomere</keyword>
<evidence type="ECO:0000256" key="7">
    <source>
        <dbReference type="SAM" id="Coils"/>
    </source>
</evidence>
<feature type="coiled-coil region" evidence="7">
    <location>
        <begin position="1685"/>
        <end position="1712"/>
    </location>
</feature>
<feature type="compositionally biased region" description="Low complexity" evidence="8">
    <location>
        <begin position="1305"/>
        <end position="1316"/>
    </location>
</feature>
<feature type="compositionally biased region" description="Pro residues" evidence="8">
    <location>
        <begin position="1399"/>
        <end position="1412"/>
    </location>
</feature>
<evidence type="ECO:0000313" key="11">
    <source>
        <dbReference type="Proteomes" id="UP001286456"/>
    </source>
</evidence>
<feature type="region of interest" description="Disordered" evidence="8">
    <location>
        <begin position="1"/>
        <end position="80"/>
    </location>
</feature>
<keyword evidence="7" id="KW-0175">Coiled coil</keyword>
<feature type="compositionally biased region" description="Basic residues" evidence="8">
    <location>
        <begin position="1132"/>
        <end position="1156"/>
    </location>
</feature>
<dbReference type="PANTHER" id="PTHR22928">
    <property type="entry name" value="TELOMERE-ASSOCIATED PROTEIN RIF1"/>
    <property type="match status" value="1"/>
</dbReference>
<sequence length="1786" mass="198278">MSSRADIDMSISNALDSLPPRPPTPPRETHHNEATAPSRHALGSIDTLSVSSQHLHTPPGINSPLSSATTNSTSRRARKRVGFSAKAEYKEAPVYAEGDIRKQHPTPVSLPRSATKPVKSILKVTVHEPNPLDPANGSTSDPADPNTNLAMMLGSTIQQLAGGDRDAKVDAYMMLTRAWKASNNLPDRVALQEKMGLFMQFMQRDIVAKSPEGNVDSSLVNHTLNLLITFLSFPAIATTITNDFGVFIIDHCIRSFEDASVPKDVARHLMQVIHLQNFSPKVMTSDRVGRLVSALHNIEEHVKGKSIIMSRVLIYRKLVKQSRQLMVIHSDWLLDLFTDMLSNLKDIRSSAIALGLDAAFSIGHEKQLSRKVMEVFNLAMEEKRYIEYYEERLKAMTKEKHDSDVVPQIWSVVILLLRIPMDRWEFSTPWLQLIQSCFNSSDFPTKIAANHAWSSLVYLMQKEERSYPKFLSKCIMTPLTSQLKRKGAGKTSEELRKAVLGVICSVFYYTFKPNTTSTLLDGYWESSVKPVVAILLDSKADAPLDNLHQASAILSGLFDCTTRMWKEDHIMESPMVRPEELPAIDSKWIRRNASRVFVSVEPILEKDFLALADNSSPTYRLWYTLVAAVASAASKEIKVSKDTTVFVAEALNALQKVWKRGPSVAEGANDGAVKFLLAARAFLEIMISSLGLLPFTEKANKNQGVAKAPLYTVFTMLSTLPPGVADDNDFAEFFGSVFAPFFVSKSDKAKMDLVQDLFSTIPLETPRPYGPWLLAAGKISSWLGPGQNSNVSSNSANETPVGHDYRDIVKVLERGIRSTPNLPWEHWKSLFQTLYERVREETGDAGVAIVAIEPLAKAVLDQLDLGRPNIPSANSISCVTELLSVASQPRDRQAVDAARRRLWGTVLAGPRSSSFDTFDHLYKAVNEVLVCLYQDYDPAGSDAAVHLLIEIGGFFDRCNRQLFLKSMAVLQDGFLPWLQDTKRLLGSQTSTASAAIKLLWDKLSSLIAESERPEEQLETLERLFCAAFGSSHRYIVNSGVTLWNRLFEHAESLDYPEKLKCALMLLQPHVDIVLPGLDVSSGEHSGQHPLFIDSAEELSLPGAHYTRGSRRATARSALSSRNGTPEPGKLKVLAKKHPVVSPKPKSKPSAVKRRNVTPRLRHDDSQVQFAAIEKSPSMGHVLESQVLTDRQREVRERQRENIALFPEIRSSPGAKNKDPVVQIQPHKPTPDDPRSRIATTPEPEGGFDDFVTSTPTPRRGQALAILDQDMNDPPSSPPEPRRNPLAAEIRSRSASNILLDDWQFSSSPVSGSPNPSHQAANPDLPARDEHMGEVSSPEVDEDLPLQQEPTMDEPEPEQELEQEPELPIENHVMNDVDVSNDPSAVPGEESSELSIPETPSTPPRFSRPPQPQETPKSEPEEYVDAPTSPLPPTPKRPQVPIGAPDAAGFIEKQPLPSRDSFYISDADERSLLRLVVELDGGNLDRSEYIRPSVSPEKAGSKLPSLDCIVVGDGPKKPELRRSPRKSKVDPLLAGIPSTEAVAQTPSSQPHEPEIGRPKRKRASSKTQDHVGKKRKQHDCSDEVDKVPDSQGALDLPEVNAMQTQQLEGNALPDPHADDSSSSSFSDNEELPVLQPHEASIPMDMECPPSDDHDVQSQIALESMSHIVRQEIDDIVPTSVEHIDTVEAMQINVEEADEEEEEEEREDNQFAMEDVHDKGVQTEYEISETESSRAPELNQMQIIMGLLRNGLDELRTARLSRGEVYQIEDMFMDMKRELYEAEKRGRA</sequence>
<feature type="compositionally biased region" description="Polar residues" evidence="8">
    <location>
        <begin position="136"/>
        <end position="148"/>
    </location>
</feature>
<evidence type="ECO:0000256" key="4">
    <source>
        <dbReference type="ARBA" id="ARBA00022895"/>
    </source>
</evidence>
<keyword evidence="3" id="KW-0158">Chromosome</keyword>
<reference evidence="10" key="2">
    <citation type="submission" date="2023-06" db="EMBL/GenBank/DDBJ databases">
        <authorList>
            <consortium name="Lawrence Berkeley National Laboratory"/>
            <person name="Haridas S."/>
            <person name="Hensen N."/>
            <person name="Bonometti L."/>
            <person name="Westerberg I."/>
            <person name="Brannstrom I.O."/>
            <person name="Guillou S."/>
            <person name="Cros-Aarteil S."/>
            <person name="Calhoun S."/>
            <person name="Kuo A."/>
            <person name="Mondo S."/>
            <person name="Pangilinan J."/>
            <person name="Riley R."/>
            <person name="Labutti K."/>
            <person name="Andreopoulos B."/>
            <person name="Lipzen A."/>
            <person name="Chen C."/>
            <person name="Yanf M."/>
            <person name="Daum C."/>
            <person name="Ng V."/>
            <person name="Clum A."/>
            <person name="Steindorff A."/>
            <person name="Ohm R."/>
            <person name="Martin F."/>
            <person name="Silar P."/>
            <person name="Natvig D."/>
            <person name="Lalanne C."/>
            <person name="Gautier V."/>
            <person name="Ament-Velasquez S.L."/>
            <person name="Kruys A."/>
            <person name="Hutchinson M.I."/>
            <person name="Powell A.J."/>
            <person name="Barry K."/>
            <person name="Miller A.N."/>
            <person name="Grigoriev I.V."/>
            <person name="Debuchy R."/>
            <person name="Gladieux P."/>
            <person name="Thoren M.H."/>
            <person name="Johannesson H."/>
        </authorList>
    </citation>
    <scope>NUCLEOTIDE SEQUENCE</scope>
    <source>
        <strain evidence="10">SMH4131-1</strain>
    </source>
</reference>
<feature type="region of interest" description="Disordered" evidence="8">
    <location>
        <begin position="128"/>
        <end position="148"/>
    </location>
</feature>
<feature type="compositionally biased region" description="Acidic residues" evidence="8">
    <location>
        <begin position="1350"/>
        <end position="1366"/>
    </location>
</feature>
<evidence type="ECO:0000256" key="2">
    <source>
        <dbReference type="ARBA" id="ARBA00004574"/>
    </source>
</evidence>
<dbReference type="Pfam" id="PF12231">
    <property type="entry name" value="Rif1_N"/>
    <property type="match status" value="1"/>
</dbReference>
<feature type="region of interest" description="Disordered" evidence="8">
    <location>
        <begin position="1485"/>
        <end position="1652"/>
    </location>
</feature>
<dbReference type="GO" id="GO:0000723">
    <property type="term" value="P:telomere maintenance"/>
    <property type="evidence" value="ECO:0007669"/>
    <property type="project" value="TreeGrafter"/>
</dbReference>
<comment type="subcellular location">
    <subcellularLocation>
        <location evidence="2">Chromosome</location>
        <location evidence="2">Telomere</location>
    </subcellularLocation>
    <subcellularLocation>
        <location evidence="1">Nucleus</location>
    </subcellularLocation>
</comment>
<dbReference type="InterPro" id="IPR016024">
    <property type="entry name" value="ARM-type_fold"/>
</dbReference>
<dbReference type="InterPro" id="IPR022031">
    <property type="entry name" value="Rif1_N"/>
</dbReference>
<evidence type="ECO:0000259" key="9">
    <source>
        <dbReference type="Pfam" id="PF12231"/>
    </source>
</evidence>
<gene>
    <name evidence="10" type="ORF">B0T19DRAFT_40187</name>
</gene>
<feature type="domain" description="Telomere-associated protein Rif1 N-terminal" evidence="9">
    <location>
        <begin position="160"/>
        <end position="528"/>
    </location>
</feature>
<feature type="compositionally biased region" description="Pro residues" evidence="8">
    <location>
        <begin position="1428"/>
        <end position="1437"/>
    </location>
</feature>
<protein>
    <submittedName>
        <fullName evidence="10">Rap1-interacting factor 1 N terminal-domain-containing protein</fullName>
    </submittedName>
</protein>
<dbReference type="GO" id="GO:0140445">
    <property type="term" value="C:chromosome, telomeric repeat region"/>
    <property type="evidence" value="ECO:0007669"/>
    <property type="project" value="TreeGrafter"/>
</dbReference>
<comment type="caution">
    <text evidence="10">The sequence shown here is derived from an EMBL/GenBank/DDBJ whole genome shotgun (WGS) entry which is preliminary data.</text>
</comment>
<keyword evidence="5" id="KW-0539">Nucleus</keyword>
<feature type="compositionally biased region" description="Polar residues" evidence="8">
    <location>
        <begin position="46"/>
        <end position="55"/>
    </location>
</feature>
<evidence type="ECO:0000313" key="10">
    <source>
        <dbReference type="EMBL" id="KAK3336482.1"/>
    </source>
</evidence>
<evidence type="ECO:0000256" key="1">
    <source>
        <dbReference type="ARBA" id="ARBA00004123"/>
    </source>
</evidence>